<organism evidence="9 10">
    <name type="scientific">Scopulibacillus darangshiensis</name>
    <dbReference type="NCBI Taxonomy" id="442528"/>
    <lineage>
        <taxon>Bacteria</taxon>
        <taxon>Bacillati</taxon>
        <taxon>Bacillota</taxon>
        <taxon>Bacilli</taxon>
        <taxon>Bacillales</taxon>
        <taxon>Sporolactobacillaceae</taxon>
        <taxon>Scopulibacillus</taxon>
    </lineage>
</organism>
<evidence type="ECO:0000256" key="2">
    <source>
        <dbReference type="ARBA" id="ARBA00022448"/>
    </source>
</evidence>
<keyword evidence="10" id="KW-1185">Reference proteome</keyword>
<evidence type="ECO:0000259" key="8">
    <source>
        <dbReference type="PROSITE" id="PS50928"/>
    </source>
</evidence>
<comment type="caution">
    <text evidence="9">The sequence shown here is derived from an EMBL/GenBank/DDBJ whole genome shotgun (WGS) entry which is preliminary data.</text>
</comment>
<evidence type="ECO:0000313" key="9">
    <source>
        <dbReference type="EMBL" id="TCP22337.1"/>
    </source>
</evidence>
<evidence type="ECO:0000256" key="6">
    <source>
        <dbReference type="ARBA" id="ARBA00023136"/>
    </source>
</evidence>
<dbReference type="InterPro" id="IPR000515">
    <property type="entry name" value="MetI-like"/>
</dbReference>
<dbReference type="SUPFAM" id="SSF160964">
    <property type="entry name" value="MalF N-terminal region-like"/>
    <property type="match status" value="1"/>
</dbReference>
<name>A0A4R2NLA8_9BACL</name>
<dbReference type="Pfam" id="PF00528">
    <property type="entry name" value="BPD_transp_1"/>
    <property type="match status" value="1"/>
</dbReference>
<evidence type="ECO:0000256" key="4">
    <source>
        <dbReference type="ARBA" id="ARBA00022692"/>
    </source>
</evidence>
<reference evidence="9 10" key="1">
    <citation type="submission" date="2019-03" db="EMBL/GenBank/DDBJ databases">
        <title>Genomic Encyclopedia of Type Strains, Phase IV (KMG-IV): sequencing the most valuable type-strain genomes for metagenomic binning, comparative biology and taxonomic classification.</title>
        <authorList>
            <person name="Goeker M."/>
        </authorList>
    </citation>
    <scope>NUCLEOTIDE SEQUENCE [LARGE SCALE GENOMIC DNA]</scope>
    <source>
        <strain evidence="9 10">DSM 19377</strain>
    </source>
</reference>
<evidence type="ECO:0000256" key="1">
    <source>
        <dbReference type="ARBA" id="ARBA00004651"/>
    </source>
</evidence>
<dbReference type="Proteomes" id="UP000295416">
    <property type="component" value="Unassembled WGS sequence"/>
</dbReference>
<evidence type="ECO:0000256" key="5">
    <source>
        <dbReference type="ARBA" id="ARBA00022989"/>
    </source>
</evidence>
<dbReference type="InterPro" id="IPR051393">
    <property type="entry name" value="ABC_transporter_permease"/>
</dbReference>
<feature type="transmembrane region" description="Helical" evidence="7">
    <location>
        <begin position="288"/>
        <end position="308"/>
    </location>
</feature>
<dbReference type="PANTHER" id="PTHR30193:SF37">
    <property type="entry name" value="INNER MEMBRANE ABC TRANSPORTER PERMEASE PROTEIN YCJO"/>
    <property type="match status" value="1"/>
</dbReference>
<proteinExistence type="inferred from homology"/>
<evidence type="ECO:0000256" key="7">
    <source>
        <dbReference type="RuleBase" id="RU363032"/>
    </source>
</evidence>
<feature type="transmembrane region" description="Helical" evidence="7">
    <location>
        <begin position="97"/>
        <end position="118"/>
    </location>
</feature>
<feature type="transmembrane region" description="Helical" evidence="7">
    <location>
        <begin position="178"/>
        <end position="200"/>
    </location>
</feature>
<keyword evidence="3" id="KW-1003">Cell membrane</keyword>
<feature type="transmembrane region" description="Helical" evidence="7">
    <location>
        <begin position="34"/>
        <end position="53"/>
    </location>
</feature>
<dbReference type="AlphaFoldDB" id="A0A4R2NLA8"/>
<feature type="domain" description="ABC transmembrane type-1" evidence="8">
    <location>
        <begin position="93"/>
        <end position="307"/>
    </location>
</feature>
<comment type="subcellular location">
    <subcellularLocation>
        <location evidence="1 7">Cell membrane</location>
        <topology evidence="1 7">Multi-pass membrane protein</topology>
    </subcellularLocation>
</comment>
<keyword evidence="2 7" id="KW-0813">Transport</keyword>
<dbReference type="Gene3D" id="1.10.3720.10">
    <property type="entry name" value="MetI-like"/>
    <property type="match status" value="1"/>
</dbReference>
<keyword evidence="5 7" id="KW-1133">Transmembrane helix</keyword>
<dbReference type="PROSITE" id="PS50928">
    <property type="entry name" value="ABC_TM1"/>
    <property type="match status" value="1"/>
</dbReference>
<dbReference type="EMBL" id="SLXK01000036">
    <property type="protein sequence ID" value="TCP22337.1"/>
    <property type="molecule type" value="Genomic_DNA"/>
</dbReference>
<dbReference type="InterPro" id="IPR035906">
    <property type="entry name" value="MetI-like_sf"/>
</dbReference>
<dbReference type="SUPFAM" id="SSF161098">
    <property type="entry name" value="MetI-like"/>
    <property type="match status" value="1"/>
</dbReference>
<keyword evidence="4 7" id="KW-0812">Transmembrane</keyword>
<evidence type="ECO:0000256" key="3">
    <source>
        <dbReference type="ARBA" id="ARBA00022475"/>
    </source>
</evidence>
<dbReference type="GO" id="GO:0055085">
    <property type="term" value="P:transmembrane transport"/>
    <property type="evidence" value="ECO:0007669"/>
    <property type="project" value="InterPro"/>
</dbReference>
<evidence type="ECO:0000313" key="10">
    <source>
        <dbReference type="Proteomes" id="UP000295416"/>
    </source>
</evidence>
<dbReference type="CDD" id="cd06261">
    <property type="entry name" value="TM_PBP2"/>
    <property type="match status" value="1"/>
</dbReference>
<feature type="transmembrane region" description="Helical" evidence="7">
    <location>
        <begin position="130"/>
        <end position="150"/>
    </location>
</feature>
<comment type="similarity">
    <text evidence="7">Belongs to the binding-protein-dependent transport system permease family.</text>
</comment>
<keyword evidence="6 7" id="KW-0472">Membrane</keyword>
<feature type="transmembrane region" description="Helical" evidence="7">
    <location>
        <begin position="236"/>
        <end position="259"/>
    </location>
</feature>
<gene>
    <name evidence="9" type="ORF">EV207_13624</name>
</gene>
<protein>
    <submittedName>
        <fullName evidence="9">Carbohydrate ABC transporter membrane protein 1 (CUT1 family)</fullName>
    </submittedName>
</protein>
<dbReference type="PANTHER" id="PTHR30193">
    <property type="entry name" value="ABC TRANSPORTER PERMEASE PROTEIN"/>
    <property type="match status" value="1"/>
</dbReference>
<accession>A0A4R2NLA8</accession>
<sequence length="318" mass="36065">MTTSERAVEGHTIETNLHPRPKLRKSKPCYSDWFWGYLMIAPTMIGLGIFYLWPTIQTIYFSFTKWGAFGNHSWIGLENYKRLFHDPVTLEAFKNTLIFVVITVPVGIAISIIVAVLLNQKIKGLTVYRTLYFLPVVTMPAAVAMVWRWLYNSDYGLINQFLSFFSISGPRWITDPNIALYSVIIVAIWSTIGYNMVIILSGLQGIPTTYYEAATIDGAGPFVKFFKITLPMLSPVIFFVTIMSLISAFQVFDLILMMIGPNNNAIEESQTLVYLFYHAAFVVNDKGYGAAIAVVLLIIILIITAVQLKLQKKWVHYE</sequence>
<dbReference type="GO" id="GO:0005886">
    <property type="term" value="C:plasma membrane"/>
    <property type="evidence" value="ECO:0007669"/>
    <property type="project" value="UniProtKB-SubCell"/>
</dbReference>